<evidence type="ECO:0000256" key="1">
    <source>
        <dbReference type="ARBA" id="ARBA00023002"/>
    </source>
</evidence>
<comment type="caution">
    <text evidence="4">The sequence shown here is derived from an EMBL/GenBank/DDBJ whole genome shotgun (WGS) entry which is preliminary data.</text>
</comment>
<dbReference type="SUPFAM" id="SSF56645">
    <property type="entry name" value="Acyl-CoA dehydrogenase NM domain-like"/>
    <property type="match status" value="1"/>
</dbReference>
<dbReference type="InterPro" id="IPR009100">
    <property type="entry name" value="AcylCoA_DH/oxidase_NM_dom_sf"/>
</dbReference>
<keyword evidence="1" id="KW-0560">Oxidoreductase</keyword>
<gene>
    <name evidence="4" type="ORF">Msi02_36370</name>
</gene>
<sequence length="412" mass="44107">MSLIDQIRPRSGSGRFEEWREAALKTADRLRADAAERDIVGADPVAEVDLLRRSGLLAVHLPEELGGGGATYEEVLRIVRVLATADTSIAQLAAFHFLGSRAGLGGGRALAERWAKGIVEEGWFVAAVAQAAYEPLVVATPDGDGFLLTGSKPFTSGAAVADTLIVWVRFGEGAVVGGVDVSGLVGQFAVRSPAEGIEFHGDWDNFGQRLTVSGGTTLRDVRVTAGDLLGYTHPDTPATPQETLQVPQGQLAYGNLYLGAALGALQEALEYTRTRSRPWLTSGAAAATEDPLVVERYGRLWVLAESAVALADKAGELLQAAIDRGGDLTEEERGRAAVAAYQSKVHSTEVALEVTSRIFELTGARSTARAYGLDRHWRNVRTHTLHDPAHYKLLEIGHFALNGRSPEPTYYS</sequence>
<dbReference type="Gene3D" id="1.10.540.10">
    <property type="entry name" value="Acyl-CoA dehydrogenase/oxidase, N-terminal domain"/>
    <property type="match status" value="1"/>
</dbReference>
<protein>
    <submittedName>
        <fullName evidence="4">FMNH2-dependent monooxygenase</fullName>
    </submittedName>
</protein>
<proteinExistence type="predicted"/>
<organism evidence="4 5">
    <name type="scientific">Microbispora siamensis</name>
    <dbReference type="NCBI Taxonomy" id="564413"/>
    <lineage>
        <taxon>Bacteria</taxon>
        <taxon>Bacillati</taxon>
        <taxon>Actinomycetota</taxon>
        <taxon>Actinomycetes</taxon>
        <taxon>Streptosporangiales</taxon>
        <taxon>Streptosporangiaceae</taxon>
        <taxon>Microbispora</taxon>
    </lineage>
</organism>
<evidence type="ECO:0000313" key="5">
    <source>
        <dbReference type="Proteomes" id="UP000660454"/>
    </source>
</evidence>
<dbReference type="Proteomes" id="UP000660454">
    <property type="component" value="Unassembled WGS sequence"/>
</dbReference>
<dbReference type="GO" id="GO:0004497">
    <property type="term" value="F:monooxygenase activity"/>
    <property type="evidence" value="ECO:0007669"/>
    <property type="project" value="UniProtKB-KW"/>
</dbReference>
<evidence type="ECO:0000259" key="2">
    <source>
        <dbReference type="Pfam" id="PF02771"/>
    </source>
</evidence>
<dbReference type="EMBL" id="BOOF01000018">
    <property type="protein sequence ID" value="GIH62820.1"/>
    <property type="molecule type" value="Genomic_DNA"/>
</dbReference>
<dbReference type="InterPro" id="IPR046373">
    <property type="entry name" value="Acyl-CoA_Oxase/DH_mid-dom_sf"/>
</dbReference>
<dbReference type="Gene3D" id="2.40.110.10">
    <property type="entry name" value="Butyryl-CoA Dehydrogenase, subunit A, domain 2"/>
    <property type="match status" value="1"/>
</dbReference>
<dbReference type="InterPro" id="IPR013786">
    <property type="entry name" value="AcylCoA_DH/ox_N"/>
</dbReference>
<feature type="domain" description="Acyl-CoA dehydrogenase/oxidase N-terminal" evidence="2">
    <location>
        <begin position="20"/>
        <end position="97"/>
    </location>
</feature>
<dbReference type="PANTHER" id="PTHR43884">
    <property type="entry name" value="ACYL-COA DEHYDROGENASE"/>
    <property type="match status" value="1"/>
</dbReference>
<accession>A0ABQ4GN16</accession>
<dbReference type="InterPro" id="IPR036250">
    <property type="entry name" value="AcylCo_DH-like_C"/>
</dbReference>
<dbReference type="InterPro" id="IPR013107">
    <property type="entry name" value="Acyl-CoA_DH_C"/>
</dbReference>
<dbReference type="Pfam" id="PF08028">
    <property type="entry name" value="Acyl-CoA_dh_2"/>
    <property type="match status" value="1"/>
</dbReference>
<dbReference type="PIRSF" id="PIRSF016578">
    <property type="entry name" value="HsaA"/>
    <property type="match status" value="1"/>
</dbReference>
<reference evidence="4 5" key="1">
    <citation type="submission" date="2021-01" db="EMBL/GenBank/DDBJ databases">
        <title>Whole genome shotgun sequence of Microbispora siamensis NBRC 104113.</title>
        <authorList>
            <person name="Komaki H."/>
            <person name="Tamura T."/>
        </authorList>
    </citation>
    <scope>NUCLEOTIDE SEQUENCE [LARGE SCALE GENOMIC DNA]</scope>
    <source>
        <strain evidence="4 5">NBRC 104113</strain>
    </source>
</reference>
<keyword evidence="5" id="KW-1185">Reference proteome</keyword>
<dbReference type="RefSeq" id="WP_204049419.1">
    <property type="nucleotide sequence ID" value="NZ_BOOF01000018.1"/>
</dbReference>
<dbReference type="Pfam" id="PF02771">
    <property type="entry name" value="Acyl-CoA_dh_N"/>
    <property type="match status" value="1"/>
</dbReference>
<evidence type="ECO:0000313" key="4">
    <source>
        <dbReference type="EMBL" id="GIH62820.1"/>
    </source>
</evidence>
<dbReference type="PANTHER" id="PTHR43884:SF12">
    <property type="entry name" value="ISOVALERYL-COA DEHYDROGENASE, MITOCHONDRIAL-RELATED"/>
    <property type="match status" value="1"/>
</dbReference>
<dbReference type="Gene3D" id="1.20.140.10">
    <property type="entry name" value="Butyryl-CoA Dehydrogenase, subunit A, domain 3"/>
    <property type="match status" value="1"/>
</dbReference>
<keyword evidence="4" id="KW-0503">Monooxygenase</keyword>
<name>A0ABQ4GN16_9ACTN</name>
<evidence type="ECO:0000259" key="3">
    <source>
        <dbReference type="Pfam" id="PF08028"/>
    </source>
</evidence>
<feature type="domain" description="Acyl-CoA dehydrogenase C-terminal" evidence="3">
    <location>
        <begin position="255"/>
        <end position="386"/>
    </location>
</feature>
<dbReference type="SUPFAM" id="SSF47203">
    <property type="entry name" value="Acyl-CoA dehydrogenase C-terminal domain-like"/>
    <property type="match status" value="1"/>
</dbReference>
<dbReference type="InterPro" id="IPR037069">
    <property type="entry name" value="AcylCoA_DH/ox_N_sf"/>
</dbReference>